<evidence type="ECO:0000313" key="2">
    <source>
        <dbReference type="EMBL" id="OBZ88898.1"/>
    </source>
</evidence>
<dbReference type="AlphaFoldDB" id="A0A1C7NIR9"/>
<dbReference type="Proteomes" id="UP000093000">
    <property type="component" value="Unassembled WGS sequence"/>
</dbReference>
<feature type="region of interest" description="Disordered" evidence="1">
    <location>
        <begin position="39"/>
        <end position="59"/>
    </location>
</feature>
<accession>A0A1C7NIR9</accession>
<keyword evidence="3" id="KW-1185">Reference proteome</keyword>
<protein>
    <submittedName>
        <fullName evidence="2">Uncharacterized protein</fullName>
    </submittedName>
</protein>
<evidence type="ECO:0000256" key="1">
    <source>
        <dbReference type="SAM" id="MobiDB-lite"/>
    </source>
</evidence>
<dbReference type="OrthoDB" id="2284905at2759"/>
<dbReference type="EMBL" id="LUGH01000125">
    <property type="protein sequence ID" value="OBZ88898.1"/>
    <property type="molecule type" value="Genomic_DNA"/>
</dbReference>
<comment type="caution">
    <text evidence="2">The sequence shown here is derived from an EMBL/GenBank/DDBJ whole genome shotgun (WGS) entry which is preliminary data.</text>
</comment>
<reference evidence="2 3" key="1">
    <citation type="submission" date="2016-03" db="EMBL/GenBank/DDBJ databases">
        <title>Choanephora cucurbitarum.</title>
        <authorList>
            <person name="Min B."/>
            <person name="Park H."/>
            <person name="Park J.-H."/>
            <person name="Shin H.-D."/>
            <person name="Choi I.-G."/>
        </authorList>
    </citation>
    <scope>NUCLEOTIDE SEQUENCE [LARGE SCALE GENOMIC DNA]</scope>
    <source>
        <strain evidence="2 3">KUS-F28377</strain>
    </source>
</reference>
<dbReference type="InParanoid" id="A0A1C7NIR9"/>
<evidence type="ECO:0000313" key="3">
    <source>
        <dbReference type="Proteomes" id="UP000093000"/>
    </source>
</evidence>
<name>A0A1C7NIR9_9FUNG</name>
<sequence length="143" mass="16746">MAAATEKFIRNHTTDMIHSEDLTASQFAYLTGIQTKRHPIESPMIESDSDSDSESELEEDHLYSASIMTHHSQQDIRIWDTRFWQYEPKQLTRHQSEPGVRPNVIQKGRFRIMWGSMDDDLTAHSQPAIRCIEWKRKRSQSQS</sequence>
<organism evidence="2 3">
    <name type="scientific">Choanephora cucurbitarum</name>
    <dbReference type="NCBI Taxonomy" id="101091"/>
    <lineage>
        <taxon>Eukaryota</taxon>
        <taxon>Fungi</taxon>
        <taxon>Fungi incertae sedis</taxon>
        <taxon>Mucoromycota</taxon>
        <taxon>Mucoromycotina</taxon>
        <taxon>Mucoromycetes</taxon>
        <taxon>Mucorales</taxon>
        <taxon>Mucorineae</taxon>
        <taxon>Choanephoraceae</taxon>
        <taxon>Choanephoroideae</taxon>
        <taxon>Choanephora</taxon>
    </lineage>
</organism>
<gene>
    <name evidence="2" type="ORF">A0J61_03052</name>
</gene>
<proteinExistence type="predicted"/>
<feature type="compositionally biased region" description="Acidic residues" evidence="1">
    <location>
        <begin position="47"/>
        <end position="59"/>
    </location>
</feature>